<keyword evidence="3" id="KW-1185">Reference proteome</keyword>
<proteinExistence type="predicted"/>
<dbReference type="EMBL" id="JAPQKL010000001">
    <property type="protein sequence ID" value="KAJ5146073.1"/>
    <property type="molecule type" value="Genomic_DNA"/>
</dbReference>
<gene>
    <name evidence="2" type="ORF">N7515_000637</name>
</gene>
<reference evidence="2" key="1">
    <citation type="submission" date="2022-11" db="EMBL/GenBank/DDBJ databases">
        <authorList>
            <person name="Petersen C."/>
        </authorList>
    </citation>
    <scope>NUCLEOTIDE SEQUENCE</scope>
    <source>
        <strain evidence="2">IBT 22155</strain>
    </source>
</reference>
<feature type="region of interest" description="Disordered" evidence="1">
    <location>
        <begin position="122"/>
        <end position="150"/>
    </location>
</feature>
<feature type="compositionally biased region" description="Polar residues" evidence="1">
    <location>
        <begin position="141"/>
        <end position="150"/>
    </location>
</feature>
<name>A0A9W9HFV2_9EURO</name>
<protein>
    <submittedName>
        <fullName evidence="2">Uncharacterized protein</fullName>
    </submittedName>
</protein>
<dbReference type="RefSeq" id="XP_056526547.1">
    <property type="nucleotide sequence ID" value="XM_056661381.1"/>
</dbReference>
<dbReference type="GeneID" id="81400551"/>
<comment type="caution">
    <text evidence="2">The sequence shown here is derived from an EMBL/GenBank/DDBJ whole genome shotgun (WGS) entry which is preliminary data.</text>
</comment>
<evidence type="ECO:0000313" key="2">
    <source>
        <dbReference type="EMBL" id="KAJ5146073.1"/>
    </source>
</evidence>
<accession>A0A9W9HFV2</accession>
<reference evidence="2" key="2">
    <citation type="journal article" date="2023" name="IMA Fungus">
        <title>Comparative genomic study of the Penicillium genus elucidates a diverse pangenome and 15 lateral gene transfer events.</title>
        <authorList>
            <person name="Petersen C."/>
            <person name="Sorensen T."/>
            <person name="Nielsen M.R."/>
            <person name="Sondergaard T.E."/>
            <person name="Sorensen J.L."/>
            <person name="Fitzpatrick D.A."/>
            <person name="Frisvad J.C."/>
            <person name="Nielsen K.L."/>
        </authorList>
    </citation>
    <scope>NUCLEOTIDE SEQUENCE</scope>
    <source>
        <strain evidence="2">IBT 22155</strain>
    </source>
</reference>
<sequence length="287" mass="31439">MHPELPQLAWKLIFLPSFEAIAPQGARRARPCVQQRPIGLGIWLLKGLLRGFEWAYFRVDDCVRRCCERWVNQEETAAAPSHHASAKEDGVSAELLGTGAAAAPATVLAGAGVAAVAAHQDSVTAPESSTDWEDPKAEAQPTDSEPTPFCLSNQQSVISIETIPVLAVLQAGTKLFSAHWASPPRRSWPHKARNHRSRPSSQPNPPKPARESLSPLPMHPTPSLLPTATLRQSRMMRILVLPVRIGRFQLFLSKGATDSWLKAILHTVFVNCLGGLFAPFWRNKAPK</sequence>
<evidence type="ECO:0000313" key="3">
    <source>
        <dbReference type="Proteomes" id="UP001149079"/>
    </source>
</evidence>
<dbReference type="Proteomes" id="UP001149079">
    <property type="component" value="Unassembled WGS sequence"/>
</dbReference>
<feature type="region of interest" description="Disordered" evidence="1">
    <location>
        <begin position="180"/>
        <end position="225"/>
    </location>
</feature>
<organism evidence="2 3">
    <name type="scientific">Penicillium bovifimosum</name>
    <dbReference type="NCBI Taxonomy" id="126998"/>
    <lineage>
        <taxon>Eukaryota</taxon>
        <taxon>Fungi</taxon>
        <taxon>Dikarya</taxon>
        <taxon>Ascomycota</taxon>
        <taxon>Pezizomycotina</taxon>
        <taxon>Eurotiomycetes</taxon>
        <taxon>Eurotiomycetidae</taxon>
        <taxon>Eurotiales</taxon>
        <taxon>Aspergillaceae</taxon>
        <taxon>Penicillium</taxon>
    </lineage>
</organism>
<dbReference type="AlphaFoldDB" id="A0A9W9HFV2"/>
<evidence type="ECO:0000256" key="1">
    <source>
        <dbReference type="SAM" id="MobiDB-lite"/>
    </source>
</evidence>
<feature type="compositionally biased region" description="Basic residues" evidence="1">
    <location>
        <begin position="187"/>
        <end position="198"/>
    </location>
</feature>
<dbReference type="OrthoDB" id="5350410at2759"/>